<feature type="compositionally biased region" description="Basic and acidic residues" evidence="1">
    <location>
        <begin position="21"/>
        <end position="35"/>
    </location>
</feature>
<reference evidence="2" key="1">
    <citation type="submission" date="2020-11" db="EMBL/GenBank/DDBJ databases">
        <title>Carbohydrate-dependent, anaerobic sulfur respiration: A novel catabolism in halophilic archaea.</title>
        <authorList>
            <person name="Sorokin D.Y."/>
            <person name="Messina E."/>
            <person name="Smedile F."/>
            <person name="La Cono V."/>
            <person name="Hallsworth J.E."/>
            <person name="Yakimov M.M."/>
        </authorList>
    </citation>
    <scope>NUCLEOTIDE SEQUENCE</scope>
    <source>
        <strain evidence="2">AArc-S</strain>
    </source>
</reference>
<evidence type="ECO:0000313" key="2">
    <source>
        <dbReference type="EMBL" id="QSG03511.1"/>
    </source>
</evidence>
<dbReference type="Proteomes" id="UP000663586">
    <property type="component" value="Chromosome"/>
</dbReference>
<feature type="region of interest" description="Disordered" evidence="1">
    <location>
        <begin position="1"/>
        <end position="35"/>
    </location>
</feature>
<evidence type="ECO:0000256" key="1">
    <source>
        <dbReference type="SAM" id="MobiDB-lite"/>
    </source>
</evidence>
<keyword evidence="3" id="KW-1185">Reference proteome</keyword>
<dbReference type="GeneID" id="70685692"/>
<gene>
    <name evidence="2" type="ORF">AArcS_2315</name>
</gene>
<sequence length="125" mass="13618">MDRTEYSRDASVTDLSGVRGSADDEAKPEIEPDSWRELTEFADRFDDAVFSVLAEPDDSPEGFWIAEDIDKVRPAAVPLGDPPTFDISVLGPDGTAIGEIRLTIEEIEHVRAAEPSGVSPETDEV</sequence>
<name>A0A897MT91_9EURY</name>
<evidence type="ECO:0000313" key="3">
    <source>
        <dbReference type="Proteomes" id="UP000663586"/>
    </source>
</evidence>
<accession>A0A897MT91</accession>
<dbReference type="AlphaFoldDB" id="A0A897MT91"/>
<dbReference type="EMBL" id="CP064786">
    <property type="protein sequence ID" value="QSG03511.1"/>
    <property type="molecule type" value="Genomic_DNA"/>
</dbReference>
<dbReference type="RefSeq" id="WP_238477561.1">
    <property type="nucleotide sequence ID" value="NZ_CP064786.1"/>
</dbReference>
<dbReference type="KEGG" id="hara:AArcS_2315"/>
<organism evidence="2 3">
    <name type="scientific">Natranaeroarchaeum sulfidigenes</name>
    <dbReference type="NCBI Taxonomy" id="2784880"/>
    <lineage>
        <taxon>Archaea</taxon>
        <taxon>Methanobacteriati</taxon>
        <taxon>Methanobacteriota</taxon>
        <taxon>Stenosarchaea group</taxon>
        <taxon>Halobacteria</taxon>
        <taxon>Halobacteriales</taxon>
        <taxon>Natronoarchaeaceae</taxon>
        <taxon>Natranaeroarchaeum</taxon>
    </lineage>
</organism>
<protein>
    <submittedName>
        <fullName evidence="2">Uncharacterized protein</fullName>
    </submittedName>
</protein>
<proteinExistence type="predicted"/>